<evidence type="ECO:0000256" key="1">
    <source>
        <dbReference type="SAM" id="Coils"/>
    </source>
</evidence>
<gene>
    <name evidence="2" type="ORF">H9831_05870</name>
</gene>
<sequence>MAYQIFETADGQRTALYAQGNSIFSCRLPFLKGMTPKELRTDYLAHLDAVLFRDAVCFVYENLEHQAVIDSLGGSPARILLADIPDGYRFESLQLTVRENGLYLFYQICGKGEKAGLYVCMPYRENVWGTVFEGPEGSWRAETVRTKEGERLLCLDRRTGRLRLYDWTGEADFTERPMMEEAEHRRRTEALEAVWREEKAGWQREKRAWQEEKAGWQREKCAWQQEKEERMIQCRKEYENRVERLRAEYEGKLSRCREGYELQLGQAKKQYDELARTAVKLQQIGRKWRDKYFGRIEEKA</sequence>
<name>A0A9D1YNW3_9FIRM</name>
<comment type="caution">
    <text evidence="2">The sequence shown here is derived from an EMBL/GenBank/DDBJ whole genome shotgun (WGS) entry which is preliminary data.</text>
</comment>
<dbReference type="Proteomes" id="UP000824007">
    <property type="component" value="Unassembled WGS sequence"/>
</dbReference>
<reference evidence="2" key="1">
    <citation type="journal article" date="2021" name="PeerJ">
        <title>Extensive microbial diversity within the chicken gut microbiome revealed by metagenomics and culture.</title>
        <authorList>
            <person name="Gilroy R."/>
            <person name="Ravi A."/>
            <person name="Getino M."/>
            <person name="Pursley I."/>
            <person name="Horton D.L."/>
            <person name="Alikhan N.F."/>
            <person name="Baker D."/>
            <person name="Gharbi K."/>
            <person name="Hall N."/>
            <person name="Watson M."/>
            <person name="Adriaenssens E.M."/>
            <person name="Foster-Nyarko E."/>
            <person name="Jarju S."/>
            <person name="Secka A."/>
            <person name="Antonio M."/>
            <person name="Oren A."/>
            <person name="Chaudhuri R.R."/>
            <person name="La Ragione R."/>
            <person name="Hildebrand F."/>
            <person name="Pallen M.J."/>
        </authorList>
    </citation>
    <scope>NUCLEOTIDE SEQUENCE</scope>
    <source>
        <strain evidence="2">ChiSxjej3B15-24422</strain>
    </source>
</reference>
<proteinExistence type="predicted"/>
<accession>A0A9D1YNW3</accession>
<organism evidence="2 3">
    <name type="scientific">Candidatus Eisenbergiella pullistercoris</name>
    <dbReference type="NCBI Taxonomy" id="2838555"/>
    <lineage>
        <taxon>Bacteria</taxon>
        <taxon>Bacillati</taxon>
        <taxon>Bacillota</taxon>
        <taxon>Clostridia</taxon>
        <taxon>Lachnospirales</taxon>
        <taxon>Lachnospiraceae</taxon>
        <taxon>Eisenbergiella</taxon>
    </lineage>
</organism>
<dbReference type="EMBL" id="DXDD01000075">
    <property type="protein sequence ID" value="HIY60193.1"/>
    <property type="molecule type" value="Genomic_DNA"/>
</dbReference>
<evidence type="ECO:0000313" key="3">
    <source>
        <dbReference type="Proteomes" id="UP000824007"/>
    </source>
</evidence>
<keyword evidence="1" id="KW-0175">Coiled coil</keyword>
<feature type="coiled-coil region" evidence="1">
    <location>
        <begin position="199"/>
        <end position="284"/>
    </location>
</feature>
<reference evidence="2" key="2">
    <citation type="submission" date="2021-04" db="EMBL/GenBank/DDBJ databases">
        <authorList>
            <person name="Gilroy R."/>
        </authorList>
    </citation>
    <scope>NUCLEOTIDE SEQUENCE</scope>
    <source>
        <strain evidence="2">ChiSxjej3B15-24422</strain>
    </source>
</reference>
<dbReference type="AlphaFoldDB" id="A0A9D1YNW3"/>
<protein>
    <submittedName>
        <fullName evidence="2">Uncharacterized protein</fullName>
    </submittedName>
</protein>
<evidence type="ECO:0000313" key="2">
    <source>
        <dbReference type="EMBL" id="HIY60193.1"/>
    </source>
</evidence>